<dbReference type="InterPro" id="IPR020578">
    <property type="entry name" value="Aminotrans_V_PyrdxlP_BS"/>
</dbReference>
<dbReference type="InterPro" id="IPR036979">
    <property type="entry name" value="CM_dom_sf"/>
</dbReference>
<proteinExistence type="inferred from homology"/>
<evidence type="ECO:0000259" key="6">
    <source>
        <dbReference type="PROSITE" id="PS51168"/>
    </source>
</evidence>
<dbReference type="GO" id="GO:0008483">
    <property type="term" value="F:transaminase activity"/>
    <property type="evidence" value="ECO:0007669"/>
    <property type="project" value="UniProtKB-KW"/>
</dbReference>
<dbReference type="PANTHER" id="PTHR43586:SF15">
    <property type="entry name" value="BLR3095 PROTEIN"/>
    <property type="match status" value="1"/>
</dbReference>
<dbReference type="EMBL" id="JBHTCF010000050">
    <property type="protein sequence ID" value="MFC7310823.1"/>
    <property type="molecule type" value="Genomic_DNA"/>
</dbReference>
<dbReference type="InterPro" id="IPR002701">
    <property type="entry name" value="CM_II_prokaryot"/>
</dbReference>
<reference evidence="8" key="1">
    <citation type="journal article" date="2019" name="Int. J. Syst. Evol. Microbiol.">
        <title>The Global Catalogue of Microorganisms (GCM) 10K type strain sequencing project: providing services to taxonomists for standard genome sequencing and annotation.</title>
        <authorList>
            <consortium name="The Broad Institute Genomics Platform"/>
            <consortium name="The Broad Institute Genome Sequencing Center for Infectious Disease"/>
            <person name="Wu L."/>
            <person name="Ma J."/>
        </authorList>
    </citation>
    <scope>NUCLEOTIDE SEQUENCE [LARGE SCALE GENOMIC DNA]</scope>
    <source>
        <strain evidence="8">SYNS20</strain>
    </source>
</reference>
<dbReference type="Pfam" id="PF00266">
    <property type="entry name" value="Aminotran_5"/>
    <property type="match status" value="1"/>
</dbReference>
<dbReference type="PROSITE" id="PS50006">
    <property type="entry name" value="FHA_DOMAIN"/>
    <property type="match status" value="1"/>
</dbReference>
<dbReference type="PROSITE" id="PS51168">
    <property type="entry name" value="CHORISMATE_MUT_2"/>
    <property type="match status" value="1"/>
</dbReference>
<evidence type="ECO:0000256" key="4">
    <source>
        <dbReference type="RuleBase" id="RU004504"/>
    </source>
</evidence>
<dbReference type="InterPro" id="IPR036263">
    <property type="entry name" value="Chorismate_II_sf"/>
</dbReference>
<dbReference type="PANTHER" id="PTHR43586">
    <property type="entry name" value="CYSTEINE DESULFURASE"/>
    <property type="match status" value="1"/>
</dbReference>
<dbReference type="SUPFAM" id="SSF53383">
    <property type="entry name" value="PLP-dependent transferases"/>
    <property type="match status" value="1"/>
</dbReference>
<dbReference type="InterPro" id="IPR015422">
    <property type="entry name" value="PyrdxlP-dep_Trfase_small"/>
</dbReference>
<keyword evidence="7" id="KW-0032">Aminotransferase</keyword>
<name>A0ABW2JZ74_9ACTN</name>
<evidence type="ECO:0000256" key="3">
    <source>
        <dbReference type="RuleBase" id="RU004075"/>
    </source>
</evidence>
<evidence type="ECO:0000313" key="8">
    <source>
        <dbReference type="Proteomes" id="UP001596523"/>
    </source>
</evidence>
<dbReference type="InterPro" id="IPR000253">
    <property type="entry name" value="FHA_dom"/>
</dbReference>
<keyword evidence="8" id="KW-1185">Reference proteome</keyword>
<sequence>MPRRTPDHQIGTHSSDFAKGFPMHGVVTNSEFQSCIQREFPAVRNKAYLDSACIGVAPFRAVRAVTDLAQGMQYCIGESGTEMHGRLNVTRAAAHPMAARLIGAEPSDIALVESATQGLKIAAEALPLKAGDHVLVPDLEFVQMGLMWRQMEARGVTVRAVPHAQGRISVDAVRAQLTPEVKVLAISSVQWTNGFRVDLASISELCRQREIWLVVDAAQHLGSLALNVKETPVDILVCGGHKWLCSPFGSGFMYLSPKARPQLRRPLAGFFSAKPPARTWGEAFLRTDITPFQEYEFTGDASAWETGGTGNYPGAVGLAASLSVIHELRPQRIQEHIHALADYLLEGLDRLGIETVSPRAVEDRSGIVTFRAGNAAADQTVLRTLLAAGVAVSMRYISGVGGIRVSCHHYNTLAHIDQLLEAVEKWQHRPTRPRPARAEAEGSDARLLPPLVTRQRALIDALDDDLMGLITARNSVARGIRLGRLAGALPRTDLAREREVIERFHQRLGQDGTRLALELLRTTKGNT</sequence>
<dbReference type="Gene3D" id="3.90.1150.10">
    <property type="entry name" value="Aspartate Aminotransferase, domain 1"/>
    <property type="match status" value="1"/>
</dbReference>
<dbReference type="InterPro" id="IPR015424">
    <property type="entry name" value="PyrdxlP-dep_Trfase"/>
</dbReference>
<dbReference type="SUPFAM" id="SSF48600">
    <property type="entry name" value="Chorismate mutase II"/>
    <property type="match status" value="1"/>
</dbReference>
<evidence type="ECO:0000259" key="5">
    <source>
        <dbReference type="PROSITE" id="PS50006"/>
    </source>
</evidence>
<dbReference type="InterPro" id="IPR000192">
    <property type="entry name" value="Aminotrans_V_dom"/>
</dbReference>
<dbReference type="SMART" id="SM00830">
    <property type="entry name" value="CM_2"/>
    <property type="match status" value="1"/>
</dbReference>
<evidence type="ECO:0000313" key="7">
    <source>
        <dbReference type="EMBL" id="MFC7310823.1"/>
    </source>
</evidence>
<gene>
    <name evidence="7" type="ORF">ACFQVC_42250</name>
</gene>
<dbReference type="Gene3D" id="3.40.640.10">
    <property type="entry name" value="Type I PLP-dependent aspartate aminotransferase-like (Major domain)"/>
    <property type="match status" value="1"/>
</dbReference>
<evidence type="ECO:0000256" key="2">
    <source>
        <dbReference type="ARBA" id="ARBA00022898"/>
    </source>
</evidence>
<comment type="similarity">
    <text evidence="3">Belongs to the class-V pyridoxal-phosphate-dependent aminotransferase family.</text>
</comment>
<comment type="cofactor">
    <cofactor evidence="1 4">
        <name>pyridoxal 5'-phosphate</name>
        <dbReference type="ChEBI" id="CHEBI:597326"/>
    </cofactor>
</comment>
<dbReference type="PROSITE" id="PS00595">
    <property type="entry name" value="AA_TRANSFER_CLASS_5"/>
    <property type="match status" value="1"/>
</dbReference>
<organism evidence="7 8">
    <name type="scientific">Streptomyces monticola</name>
    <dbReference type="NCBI Taxonomy" id="2666263"/>
    <lineage>
        <taxon>Bacteria</taxon>
        <taxon>Bacillati</taxon>
        <taxon>Actinomycetota</taxon>
        <taxon>Actinomycetes</taxon>
        <taxon>Kitasatosporales</taxon>
        <taxon>Streptomycetaceae</taxon>
        <taxon>Streptomyces</taxon>
    </lineage>
</organism>
<dbReference type="InterPro" id="IPR015421">
    <property type="entry name" value="PyrdxlP-dep_Trfase_major"/>
</dbReference>
<feature type="domain" description="FHA" evidence="5">
    <location>
        <begin position="480"/>
        <end position="527"/>
    </location>
</feature>
<comment type="caution">
    <text evidence="7">The sequence shown here is derived from an EMBL/GenBank/DDBJ whole genome shotgun (WGS) entry which is preliminary data.</text>
</comment>
<evidence type="ECO:0000256" key="1">
    <source>
        <dbReference type="ARBA" id="ARBA00001933"/>
    </source>
</evidence>
<feature type="domain" description="Chorismate mutase" evidence="6">
    <location>
        <begin position="446"/>
        <end position="527"/>
    </location>
</feature>
<dbReference type="Proteomes" id="UP001596523">
    <property type="component" value="Unassembled WGS sequence"/>
</dbReference>
<keyword evidence="7" id="KW-0808">Transferase</keyword>
<dbReference type="Gene3D" id="1.20.59.10">
    <property type="entry name" value="Chorismate mutase"/>
    <property type="match status" value="1"/>
</dbReference>
<dbReference type="RefSeq" id="WP_381842053.1">
    <property type="nucleotide sequence ID" value="NZ_JBHTCF010000050.1"/>
</dbReference>
<protein>
    <submittedName>
        <fullName evidence="7">Aminotransferase class V-fold PLP-dependent enzyme</fullName>
    </submittedName>
</protein>
<keyword evidence="2" id="KW-0663">Pyridoxal phosphate</keyword>
<accession>A0ABW2JZ74</accession>